<dbReference type="EMBL" id="CP015220">
    <property type="protein sequence ID" value="AMY23353.1"/>
    <property type="molecule type" value="Genomic_DNA"/>
</dbReference>
<dbReference type="RefSeq" id="WP_063216493.1">
    <property type="nucleotide sequence ID" value="NZ_CP015220.1"/>
</dbReference>
<proteinExistence type="predicted"/>
<keyword evidence="2" id="KW-1185">Reference proteome</keyword>
<name>A0A143QJL4_RHOFA</name>
<sequence>MAFGSASGLVRRLPEAVGLARAAIGIAHMVAPTRANELLAGPDAAVATTRAAARTFGIREIYIGGGLYAATRYAPKAVRTLLRAGVAVDVWDTAAFALTTHLPQRTRTAGCAIAGGFVIAGALADLQLDR</sequence>
<dbReference type="AlphaFoldDB" id="A0A143QJL4"/>
<dbReference type="Proteomes" id="UP000076038">
    <property type="component" value="Chromosome"/>
</dbReference>
<dbReference type="KEGG" id="rhs:A3Q41_02051"/>
<gene>
    <name evidence="1" type="ORF">A3Q41_02051</name>
</gene>
<evidence type="ECO:0000313" key="2">
    <source>
        <dbReference type="Proteomes" id="UP000076038"/>
    </source>
</evidence>
<organism evidence="1 2">
    <name type="scientific">Rhodococcoides fascians</name>
    <name type="common">Rhodococcus fascians</name>
    <dbReference type="NCBI Taxonomy" id="1828"/>
    <lineage>
        <taxon>Bacteria</taxon>
        <taxon>Bacillati</taxon>
        <taxon>Actinomycetota</taxon>
        <taxon>Actinomycetes</taxon>
        <taxon>Mycobacteriales</taxon>
        <taxon>Nocardiaceae</taxon>
        <taxon>Rhodococcoides</taxon>
    </lineage>
</organism>
<accession>A0A143QJL4</accession>
<reference evidence="1 2" key="1">
    <citation type="journal article" date="2016" name="Genome Announc.">
        <title>Complete Genome and Plasmid Sequences for Rhodococcus fascians D188 and Draft Sequences for Rhodococcus Isolates PBTS 1 and PBTS 2.</title>
        <authorList>
            <person name="Stamler R.A."/>
            <person name="Vereecke D."/>
            <person name="Zhang Y."/>
            <person name="Schilkey F."/>
            <person name="Devitt N."/>
            <person name="Randall J.J."/>
        </authorList>
    </citation>
    <scope>NUCLEOTIDE SEQUENCE [LARGE SCALE GENOMIC DNA]</scope>
    <source>
        <strain evidence="1 2">PBTS2</strain>
    </source>
</reference>
<reference evidence="2" key="2">
    <citation type="submission" date="2016-04" db="EMBL/GenBank/DDBJ databases">
        <title>Complete Genome and Plasmid Sequences for Rhodococcus fascians D188 and Draft Sequences for Rhodococcus spp. Isolates PBTS 1 and PBTS 2.</title>
        <authorList>
            <person name="Stamer R."/>
            <person name="Vereecke D."/>
            <person name="Zhang Y."/>
            <person name="Schilkey F."/>
            <person name="Devitt N."/>
            <person name="Randall J."/>
        </authorList>
    </citation>
    <scope>NUCLEOTIDE SEQUENCE [LARGE SCALE GENOMIC DNA]</scope>
    <source>
        <strain evidence="2">PBTS2</strain>
    </source>
</reference>
<evidence type="ECO:0000313" key="1">
    <source>
        <dbReference type="EMBL" id="AMY23353.1"/>
    </source>
</evidence>
<dbReference type="OrthoDB" id="4476858at2"/>
<dbReference type="PATRIC" id="fig|1653479.3.peg.2072"/>
<protein>
    <submittedName>
        <fullName evidence="1">Uncharacterized protein</fullName>
    </submittedName>
</protein>